<proteinExistence type="predicted"/>
<evidence type="ECO:0000313" key="2">
    <source>
        <dbReference type="Proteomes" id="UP001320706"/>
    </source>
</evidence>
<dbReference type="Proteomes" id="UP001320706">
    <property type="component" value="Unassembled WGS sequence"/>
</dbReference>
<name>A0ACC3SQ44_9PEZI</name>
<protein>
    <submittedName>
        <fullName evidence="1">Uncharacterized protein</fullName>
    </submittedName>
</protein>
<gene>
    <name evidence="1" type="ORF">M8818_000092</name>
</gene>
<evidence type="ECO:0000313" key="1">
    <source>
        <dbReference type="EMBL" id="KAK8221927.1"/>
    </source>
</evidence>
<organism evidence="1 2">
    <name type="scientific">Zalaria obscura</name>
    <dbReference type="NCBI Taxonomy" id="2024903"/>
    <lineage>
        <taxon>Eukaryota</taxon>
        <taxon>Fungi</taxon>
        <taxon>Dikarya</taxon>
        <taxon>Ascomycota</taxon>
        <taxon>Pezizomycotina</taxon>
        <taxon>Dothideomycetes</taxon>
        <taxon>Dothideomycetidae</taxon>
        <taxon>Dothideales</taxon>
        <taxon>Zalariaceae</taxon>
        <taxon>Zalaria</taxon>
    </lineage>
</organism>
<comment type="caution">
    <text evidence="1">The sequence shown here is derived from an EMBL/GenBank/DDBJ whole genome shotgun (WGS) entry which is preliminary data.</text>
</comment>
<sequence length="226" mass="24974">MPSCQADRHRIDILPRSDLPITITSVRHTVNQSDLMQEAMNPASELGGRDEPKHLTPNPFTAKLKLFHSTPWVQFLHAPLVSRVRQVRYGSSCQSTGSSVLNFQTCTPRGLCQWTYSTLCKPSHYQPSLSRHVTRPPPPRLGSLSERPGNASEESKHCDAFGPRSFAAAPTISWNTTGFRAALWSSGSFSTLLACVDHERERAGKVGCVLATHTGLNRDDPWSLRG</sequence>
<reference evidence="1" key="1">
    <citation type="submission" date="2024-02" db="EMBL/GenBank/DDBJ databases">
        <title>Metagenome Assembled Genome of Zalaria obscura JY119.</title>
        <authorList>
            <person name="Vighnesh L."/>
            <person name="Jagadeeshwari U."/>
            <person name="Venkata Ramana C."/>
            <person name="Sasikala C."/>
        </authorList>
    </citation>
    <scope>NUCLEOTIDE SEQUENCE</scope>
    <source>
        <strain evidence="1">JY119</strain>
    </source>
</reference>
<keyword evidence="2" id="KW-1185">Reference proteome</keyword>
<dbReference type="EMBL" id="JAMKPW020000001">
    <property type="protein sequence ID" value="KAK8221927.1"/>
    <property type="molecule type" value="Genomic_DNA"/>
</dbReference>
<accession>A0ACC3SQ44</accession>